<organism evidence="3 4">
    <name type="scientific">Jimgerdemannia flammicorona</name>
    <dbReference type="NCBI Taxonomy" id="994334"/>
    <lineage>
        <taxon>Eukaryota</taxon>
        <taxon>Fungi</taxon>
        <taxon>Fungi incertae sedis</taxon>
        <taxon>Mucoromycota</taxon>
        <taxon>Mucoromycotina</taxon>
        <taxon>Endogonomycetes</taxon>
        <taxon>Endogonales</taxon>
        <taxon>Endogonaceae</taxon>
        <taxon>Jimgerdemannia</taxon>
    </lineage>
</organism>
<dbReference type="OrthoDB" id="432528at2759"/>
<reference evidence="3 4" key="1">
    <citation type="journal article" date="2018" name="New Phytol.">
        <title>Phylogenomics of Endogonaceae and evolution of mycorrhizas within Mucoromycota.</title>
        <authorList>
            <person name="Chang Y."/>
            <person name="Desiro A."/>
            <person name="Na H."/>
            <person name="Sandor L."/>
            <person name="Lipzen A."/>
            <person name="Clum A."/>
            <person name="Barry K."/>
            <person name="Grigoriev I.V."/>
            <person name="Martin F.M."/>
            <person name="Stajich J.E."/>
            <person name="Smith M.E."/>
            <person name="Bonito G."/>
            <person name="Spatafora J.W."/>
        </authorList>
    </citation>
    <scope>NUCLEOTIDE SEQUENCE [LARGE SCALE GENOMIC DNA]</scope>
    <source>
        <strain evidence="3 4">GMNB39</strain>
    </source>
</reference>
<evidence type="ECO:0000256" key="2">
    <source>
        <dbReference type="SAM" id="Phobius"/>
    </source>
</evidence>
<proteinExistence type="predicted"/>
<feature type="compositionally biased region" description="Basic and acidic residues" evidence="1">
    <location>
        <begin position="135"/>
        <end position="145"/>
    </location>
</feature>
<feature type="transmembrane region" description="Helical" evidence="2">
    <location>
        <begin position="65"/>
        <end position="85"/>
    </location>
</feature>
<evidence type="ECO:0000313" key="4">
    <source>
        <dbReference type="Proteomes" id="UP000268093"/>
    </source>
</evidence>
<dbReference type="InterPro" id="IPR011043">
    <property type="entry name" value="Gal_Oxase/kelch_b-propeller"/>
</dbReference>
<feature type="region of interest" description="Disordered" evidence="1">
    <location>
        <begin position="124"/>
        <end position="152"/>
    </location>
</feature>
<dbReference type="InterPro" id="IPR015915">
    <property type="entry name" value="Kelch-typ_b-propeller"/>
</dbReference>
<keyword evidence="2" id="KW-0812">Transmembrane</keyword>
<dbReference type="AlphaFoldDB" id="A0A433D3P9"/>
<keyword evidence="4" id="KW-1185">Reference proteome</keyword>
<keyword evidence="2" id="KW-1133">Transmembrane helix</keyword>
<dbReference type="EMBL" id="RBNI01007246">
    <property type="protein sequence ID" value="RUP45470.1"/>
    <property type="molecule type" value="Genomic_DNA"/>
</dbReference>
<gene>
    <name evidence="3" type="ORF">BC936DRAFT_148132</name>
</gene>
<evidence type="ECO:0000256" key="1">
    <source>
        <dbReference type="SAM" id="MobiDB-lite"/>
    </source>
</evidence>
<keyword evidence="2" id="KW-0472">Membrane</keyword>
<comment type="caution">
    <text evidence="3">The sequence shown here is derived from an EMBL/GenBank/DDBJ whole genome shotgun (WGS) entry which is preliminary data.</text>
</comment>
<protein>
    <submittedName>
        <fullName evidence="3">Uncharacterized protein</fullName>
    </submittedName>
</protein>
<dbReference type="Gene3D" id="2.120.10.80">
    <property type="entry name" value="Kelch-type beta propeller"/>
    <property type="match status" value="1"/>
</dbReference>
<name>A0A433D3P9_9FUNG</name>
<sequence>MHTAILSTDDISIVICCGQNNTVSFNDVAVLDTQNWYWTIPEVEGNGNAPSPRMAISSIFVNGQMIIFFVGGLLVVAIAILIFVITRKPLQKHVQTESSDDTSHVLVSVQSQIQASSSDILLSAQNKPDQPDSAPRSHLDLHTGDHLLSPLP</sequence>
<dbReference type="Proteomes" id="UP000268093">
    <property type="component" value="Unassembled WGS sequence"/>
</dbReference>
<evidence type="ECO:0000313" key="3">
    <source>
        <dbReference type="EMBL" id="RUP45470.1"/>
    </source>
</evidence>
<dbReference type="SUPFAM" id="SSF50965">
    <property type="entry name" value="Galactose oxidase, central domain"/>
    <property type="match status" value="1"/>
</dbReference>
<accession>A0A433D3P9</accession>